<evidence type="ECO:0000256" key="1">
    <source>
        <dbReference type="SAM" id="SignalP"/>
    </source>
</evidence>
<reference evidence="2" key="1">
    <citation type="submission" date="2022-11" db="EMBL/GenBank/DDBJ databases">
        <title>Dyadobacter pollutisoli sp. nov., isolated from plastic dumped soil.</title>
        <authorList>
            <person name="Kim J.M."/>
            <person name="Kim K.R."/>
            <person name="Lee J.K."/>
            <person name="Hao L."/>
            <person name="Jeon C.O."/>
        </authorList>
    </citation>
    <scope>NUCLEOTIDE SEQUENCE</scope>
    <source>
        <strain evidence="2">U1</strain>
    </source>
</reference>
<feature type="signal peptide" evidence="1">
    <location>
        <begin position="1"/>
        <end position="19"/>
    </location>
</feature>
<evidence type="ECO:0000313" key="3">
    <source>
        <dbReference type="Proteomes" id="UP001164653"/>
    </source>
</evidence>
<dbReference type="PROSITE" id="PS51257">
    <property type="entry name" value="PROKAR_LIPOPROTEIN"/>
    <property type="match status" value="1"/>
</dbReference>
<proteinExistence type="predicted"/>
<name>A0A9E8N6W0_9BACT</name>
<feature type="chain" id="PRO_5038483464" evidence="1">
    <location>
        <begin position="20"/>
        <end position="119"/>
    </location>
</feature>
<dbReference type="RefSeq" id="WP_244822700.1">
    <property type="nucleotide sequence ID" value="NZ_CP112998.1"/>
</dbReference>
<keyword evidence="3" id="KW-1185">Reference proteome</keyword>
<gene>
    <name evidence="2" type="ORF">ON006_24730</name>
</gene>
<evidence type="ECO:0000313" key="2">
    <source>
        <dbReference type="EMBL" id="WAC10939.1"/>
    </source>
</evidence>
<dbReference type="KEGG" id="dpf:ON006_24730"/>
<accession>A0A9E8N6W0</accession>
<dbReference type="EMBL" id="CP112998">
    <property type="protein sequence ID" value="WAC10939.1"/>
    <property type="molecule type" value="Genomic_DNA"/>
</dbReference>
<dbReference type="Proteomes" id="UP001164653">
    <property type="component" value="Chromosome"/>
</dbReference>
<protein>
    <submittedName>
        <fullName evidence="2">Uncharacterized protein</fullName>
    </submittedName>
</protein>
<keyword evidence="1" id="KW-0732">Signal</keyword>
<organism evidence="2 3">
    <name type="scientific">Dyadobacter pollutisoli</name>
    <dbReference type="NCBI Taxonomy" id="2910158"/>
    <lineage>
        <taxon>Bacteria</taxon>
        <taxon>Pseudomonadati</taxon>
        <taxon>Bacteroidota</taxon>
        <taxon>Cytophagia</taxon>
        <taxon>Cytophagales</taxon>
        <taxon>Spirosomataceae</taxon>
        <taxon>Dyadobacter</taxon>
    </lineage>
</organism>
<dbReference type="AlphaFoldDB" id="A0A9E8N6W0"/>
<sequence>MKSALLLLIVVLLSVSCSKKDNTEPELTIDPTNELVGTTWQRTINPDLFNYLKFKNGKEVEFSSKFKSEVSIPAALPYTFKEKTVVYAGNGFNYTGTISADTMSVMGTAGMMTYVKLNK</sequence>